<dbReference type="Pfam" id="PF07885">
    <property type="entry name" value="Ion_trans_2"/>
    <property type="match status" value="1"/>
</dbReference>
<dbReference type="Gene3D" id="1.10.287.70">
    <property type="match status" value="2"/>
</dbReference>
<evidence type="ECO:0000256" key="1">
    <source>
        <dbReference type="SAM" id="Coils"/>
    </source>
</evidence>
<feature type="transmembrane region" description="Helical" evidence="2">
    <location>
        <begin position="103"/>
        <end position="125"/>
    </location>
</feature>
<name>A0AA88XJC2_PINIB</name>
<accession>A0AA88XJC2</accession>
<evidence type="ECO:0000313" key="4">
    <source>
        <dbReference type="EMBL" id="KAK3086288.1"/>
    </source>
</evidence>
<dbReference type="GO" id="GO:0016020">
    <property type="term" value="C:membrane"/>
    <property type="evidence" value="ECO:0007669"/>
    <property type="project" value="InterPro"/>
</dbReference>
<dbReference type="Proteomes" id="UP001186944">
    <property type="component" value="Unassembled WGS sequence"/>
</dbReference>
<proteinExistence type="predicted"/>
<dbReference type="InterPro" id="IPR013099">
    <property type="entry name" value="K_chnl_dom"/>
</dbReference>
<sequence>MNDVCLEMDNPKTPLCKSDRIMMKYMGNNPETDPKKNTNGGKTGNGNILPLGAKIKRRTSLVNRRRWIVNIEFFLAMVGIIIMMIETELFIKYKVEKTSMTSFSLKCVISATTAMLLVSICMYYYTGAQIKAIDTGVKDWVSVISSWTVLSMTTELLVCSIHPFPGDLKMEYVSPIGTGHKVSVDAVLSIVMMSRLYLVAKFAVAHSRLLTDTSTHSIGALSKVKINTLFVFKAAMTNKPGQLLLFVMIMTFLVNCWAMRTCELYYERGNIEKNSYLEIMWLIAITFLTVGYGDKTPRSYCGRYISIVTGAMGVVTTALLVAIIARQLEQSRPERYVFNFVSRMQVKYRIKTAAANVIKATLRIWILRQYGDEFKREIRKYDDKLKQGLKEIKNAKEEMEHIGEDAVGIVDVIHGVERIGLQLEKKLNRIDYLEKHITDLQDQFQTIDQKLEDIKGMLLKR</sequence>
<protein>
    <recommendedName>
        <fullName evidence="3">Potassium channel domain-containing protein</fullName>
    </recommendedName>
</protein>
<feature type="transmembrane region" description="Helical" evidence="2">
    <location>
        <begin position="140"/>
        <end position="161"/>
    </location>
</feature>
<feature type="domain" description="Potassium channel" evidence="3">
    <location>
        <begin position="248"/>
        <end position="329"/>
    </location>
</feature>
<evidence type="ECO:0000313" key="5">
    <source>
        <dbReference type="Proteomes" id="UP001186944"/>
    </source>
</evidence>
<gene>
    <name evidence="4" type="ORF">FSP39_016356</name>
</gene>
<feature type="coiled-coil region" evidence="1">
    <location>
        <begin position="378"/>
        <end position="443"/>
    </location>
</feature>
<dbReference type="AlphaFoldDB" id="A0AA88XJC2"/>
<keyword evidence="2" id="KW-0812">Transmembrane</keyword>
<keyword evidence="5" id="KW-1185">Reference proteome</keyword>
<dbReference type="PRINTS" id="PR00169">
    <property type="entry name" value="KCHANNEL"/>
</dbReference>
<feature type="transmembrane region" description="Helical" evidence="2">
    <location>
        <begin position="274"/>
        <end position="292"/>
    </location>
</feature>
<organism evidence="4 5">
    <name type="scientific">Pinctada imbricata</name>
    <name type="common">Atlantic pearl-oyster</name>
    <name type="synonym">Pinctada martensii</name>
    <dbReference type="NCBI Taxonomy" id="66713"/>
    <lineage>
        <taxon>Eukaryota</taxon>
        <taxon>Metazoa</taxon>
        <taxon>Spiralia</taxon>
        <taxon>Lophotrochozoa</taxon>
        <taxon>Mollusca</taxon>
        <taxon>Bivalvia</taxon>
        <taxon>Autobranchia</taxon>
        <taxon>Pteriomorphia</taxon>
        <taxon>Pterioida</taxon>
        <taxon>Pterioidea</taxon>
        <taxon>Pteriidae</taxon>
        <taxon>Pinctada</taxon>
    </lineage>
</organism>
<dbReference type="InterPro" id="IPR015449">
    <property type="entry name" value="K_chnl_Ca-activ_SK"/>
</dbReference>
<dbReference type="EMBL" id="VSWD01000012">
    <property type="protein sequence ID" value="KAK3086288.1"/>
    <property type="molecule type" value="Genomic_DNA"/>
</dbReference>
<keyword evidence="2" id="KW-1133">Transmembrane helix</keyword>
<feature type="transmembrane region" description="Helical" evidence="2">
    <location>
        <begin position="67"/>
        <end position="91"/>
    </location>
</feature>
<reference evidence="4" key="1">
    <citation type="submission" date="2019-08" db="EMBL/GenBank/DDBJ databases">
        <title>The improved chromosome-level genome for the pearl oyster Pinctada fucata martensii using PacBio sequencing and Hi-C.</title>
        <authorList>
            <person name="Zheng Z."/>
        </authorList>
    </citation>
    <scope>NUCLEOTIDE SEQUENCE</scope>
    <source>
        <strain evidence="4">ZZ-2019</strain>
        <tissue evidence="4">Adductor muscle</tissue>
    </source>
</reference>
<evidence type="ECO:0000259" key="3">
    <source>
        <dbReference type="Pfam" id="PF07885"/>
    </source>
</evidence>
<feature type="transmembrane region" description="Helical" evidence="2">
    <location>
        <begin position="182"/>
        <end position="200"/>
    </location>
</feature>
<dbReference type="SUPFAM" id="SSF81324">
    <property type="entry name" value="Voltage-gated potassium channels"/>
    <property type="match status" value="1"/>
</dbReference>
<dbReference type="PANTHER" id="PTHR10153">
    <property type="entry name" value="SMALL CONDUCTANCE CALCIUM-ACTIVATED POTASSIUM CHANNEL"/>
    <property type="match status" value="1"/>
</dbReference>
<dbReference type="GO" id="GO:0016286">
    <property type="term" value="F:small conductance calcium-activated potassium channel activity"/>
    <property type="evidence" value="ECO:0007669"/>
    <property type="project" value="InterPro"/>
</dbReference>
<feature type="transmembrane region" description="Helical" evidence="2">
    <location>
        <begin position="243"/>
        <end position="262"/>
    </location>
</feature>
<keyword evidence="1" id="KW-0175">Coiled coil</keyword>
<comment type="caution">
    <text evidence="4">The sequence shown here is derived from an EMBL/GenBank/DDBJ whole genome shotgun (WGS) entry which is preliminary data.</text>
</comment>
<dbReference type="Pfam" id="PF03530">
    <property type="entry name" value="SK_channel"/>
    <property type="match status" value="1"/>
</dbReference>
<evidence type="ECO:0000256" key="2">
    <source>
        <dbReference type="SAM" id="Phobius"/>
    </source>
</evidence>
<feature type="transmembrane region" description="Helical" evidence="2">
    <location>
        <begin position="304"/>
        <end position="325"/>
    </location>
</feature>
<keyword evidence="2" id="KW-0472">Membrane</keyword>